<evidence type="ECO:0000313" key="2">
    <source>
        <dbReference type="EMBL" id="SVC73951.1"/>
    </source>
</evidence>
<dbReference type="AlphaFoldDB" id="A0A382PPQ4"/>
<name>A0A382PPQ4_9ZZZZ</name>
<gene>
    <name evidence="2" type="ORF">METZ01_LOCUS326805</name>
</gene>
<evidence type="ECO:0000256" key="1">
    <source>
        <dbReference type="SAM" id="Phobius"/>
    </source>
</evidence>
<accession>A0A382PPQ4</accession>
<dbReference type="PROSITE" id="PS51257">
    <property type="entry name" value="PROKAR_LIPOPROTEIN"/>
    <property type="match status" value="1"/>
</dbReference>
<keyword evidence="1" id="KW-1133">Transmembrane helix</keyword>
<keyword evidence="1" id="KW-0812">Transmembrane</keyword>
<dbReference type="EMBL" id="UINC01108101">
    <property type="protein sequence ID" value="SVC73951.1"/>
    <property type="molecule type" value="Genomic_DNA"/>
</dbReference>
<feature type="transmembrane region" description="Helical" evidence="1">
    <location>
        <begin position="37"/>
        <end position="61"/>
    </location>
</feature>
<protein>
    <submittedName>
        <fullName evidence="2">Uncharacterized protein</fullName>
    </submittedName>
</protein>
<keyword evidence="1" id="KW-0472">Membrane</keyword>
<reference evidence="2" key="1">
    <citation type="submission" date="2018-05" db="EMBL/GenBank/DDBJ databases">
        <authorList>
            <person name="Lanie J.A."/>
            <person name="Ng W.-L."/>
            <person name="Kazmierczak K.M."/>
            <person name="Andrzejewski T.M."/>
            <person name="Davidsen T.M."/>
            <person name="Wayne K.J."/>
            <person name="Tettelin H."/>
            <person name="Glass J.I."/>
            <person name="Rusch D."/>
            <person name="Podicherti R."/>
            <person name="Tsui H.-C.T."/>
            <person name="Winkler M.E."/>
        </authorList>
    </citation>
    <scope>NUCLEOTIDE SEQUENCE</scope>
</reference>
<organism evidence="2">
    <name type="scientific">marine metagenome</name>
    <dbReference type="NCBI Taxonomy" id="408172"/>
    <lineage>
        <taxon>unclassified sequences</taxon>
        <taxon>metagenomes</taxon>
        <taxon>ecological metagenomes</taxon>
    </lineage>
</organism>
<proteinExistence type="predicted"/>
<sequence>MRYGHIIISVLLLIFPSMVMACPYCAGQSGENYIESIIIPVAGLIMAPFFLFGIMSSIVYFHKDK</sequence>